<feature type="region of interest" description="Disordered" evidence="1">
    <location>
        <begin position="401"/>
        <end position="428"/>
    </location>
</feature>
<reference evidence="2" key="1">
    <citation type="submission" date="2020-08" db="EMBL/GenBank/DDBJ databases">
        <title>Multicomponent nature underlies the extraordinary mechanical properties of spider dragline silk.</title>
        <authorList>
            <person name="Kono N."/>
            <person name="Nakamura H."/>
            <person name="Mori M."/>
            <person name="Yoshida Y."/>
            <person name="Ohtoshi R."/>
            <person name="Malay A.D."/>
            <person name="Moran D.A.P."/>
            <person name="Tomita M."/>
            <person name="Numata K."/>
            <person name="Arakawa K."/>
        </authorList>
    </citation>
    <scope>NUCLEOTIDE SEQUENCE</scope>
</reference>
<feature type="compositionally biased region" description="Polar residues" evidence="1">
    <location>
        <begin position="294"/>
        <end position="303"/>
    </location>
</feature>
<keyword evidence="3" id="KW-1185">Reference proteome</keyword>
<feature type="region of interest" description="Disordered" evidence="1">
    <location>
        <begin position="157"/>
        <end position="185"/>
    </location>
</feature>
<dbReference type="AlphaFoldDB" id="A0A8X6NFM3"/>
<organism evidence="2 3">
    <name type="scientific">Nephila pilipes</name>
    <name type="common">Giant wood spider</name>
    <name type="synonym">Nephila maculata</name>
    <dbReference type="NCBI Taxonomy" id="299642"/>
    <lineage>
        <taxon>Eukaryota</taxon>
        <taxon>Metazoa</taxon>
        <taxon>Ecdysozoa</taxon>
        <taxon>Arthropoda</taxon>
        <taxon>Chelicerata</taxon>
        <taxon>Arachnida</taxon>
        <taxon>Araneae</taxon>
        <taxon>Araneomorphae</taxon>
        <taxon>Entelegynae</taxon>
        <taxon>Araneoidea</taxon>
        <taxon>Nephilidae</taxon>
        <taxon>Nephila</taxon>
    </lineage>
</organism>
<protein>
    <submittedName>
        <fullName evidence="2">Uncharacterized protein</fullName>
    </submittedName>
</protein>
<feature type="compositionally biased region" description="Basic and acidic residues" evidence="1">
    <location>
        <begin position="164"/>
        <end position="183"/>
    </location>
</feature>
<evidence type="ECO:0000256" key="1">
    <source>
        <dbReference type="SAM" id="MobiDB-lite"/>
    </source>
</evidence>
<accession>A0A8X6NFM3</accession>
<evidence type="ECO:0000313" key="2">
    <source>
        <dbReference type="EMBL" id="GFT12599.1"/>
    </source>
</evidence>
<feature type="region of interest" description="Disordered" evidence="1">
    <location>
        <begin position="289"/>
        <end position="340"/>
    </location>
</feature>
<name>A0A8X6NFM3_NEPPI</name>
<proteinExistence type="predicted"/>
<sequence>MQLVFLRIWEFRHPYFRAEREDLLFFVKRQTFGKKKYLCNSKVADLSRKRFAIVGKGPAETPSPPFKIGSTSVPTEGKKQNCTFLENSDGSIQSVTNAVSNNDNLQSSEESNISPNSSLHPLVIDLDYDSTEEITKNSDAEPSKKLVTHNDSKQTPFKLVSEVSGEKVDKSDFPSAEHSHDNSSKSYTYDISDFRAPHYKELKDMKNNGQDFIIENCTGQILKPTSSNKIYIKPNDKNVFLELRVKDALIYHNSGRKRLRGEAPVIKTTKEILLDLGPPCETLKVNKIEHSNESSDSNQSTRFPPTLPASDDKLPNRLKRDRSFPLRLRKTPQDSSLINEPPQQFSWNVCNCAGENDRNKGPAFSKREMPKFHESTRGKYVFKNSFYNTCEDSLPCPGDSANSKATFEPAKNNERNTNSDSQSREFSPPFGGLFSGNSTLKSAKKNEANCFETGKNILKKYPGLVPFTALQESSMPFESSSENPNLEAFYSQTIKQKFNSSHWKPNSDGIFLDSVLQSSNNFKSQQPSFETSDSDESFDTLSPMLKNKSVGNYSTSKSSEEYGNFDNVCTELLEQPLNKSYLTPGIEYKNRQSSRLSFATENDGFNSIIENQLDLNENLKYEYQQRAPLPKYQNER</sequence>
<comment type="caution">
    <text evidence="2">The sequence shown here is derived from an EMBL/GenBank/DDBJ whole genome shotgun (WGS) entry which is preliminary data.</text>
</comment>
<gene>
    <name evidence="2" type="ORF">NPIL_491011</name>
</gene>
<feature type="compositionally biased region" description="Polar residues" evidence="1">
    <location>
        <begin position="415"/>
        <end position="425"/>
    </location>
</feature>
<dbReference type="Proteomes" id="UP000887013">
    <property type="component" value="Unassembled WGS sequence"/>
</dbReference>
<evidence type="ECO:0000313" key="3">
    <source>
        <dbReference type="Proteomes" id="UP000887013"/>
    </source>
</evidence>
<dbReference type="EMBL" id="BMAW01104121">
    <property type="protein sequence ID" value="GFT12599.1"/>
    <property type="molecule type" value="Genomic_DNA"/>
</dbReference>